<dbReference type="InterPro" id="IPR027791">
    <property type="entry name" value="Galactosyl_T_C"/>
</dbReference>
<dbReference type="InterPro" id="IPR029044">
    <property type="entry name" value="Nucleotide-diphossugar_trans"/>
</dbReference>
<dbReference type="OrthoDB" id="7615426at2"/>
<evidence type="ECO:0000256" key="1">
    <source>
        <dbReference type="ARBA" id="ARBA00004776"/>
    </source>
</evidence>
<keyword evidence="4 8" id="KW-0808">Transferase</keyword>
<proteinExistence type="inferred from homology"/>
<dbReference type="STRING" id="123320.SAMN06309945_0986"/>
<comment type="similarity">
    <text evidence="2">Belongs to the glycosyltransferase 2 family.</text>
</comment>
<dbReference type="EMBL" id="FUZP01000001">
    <property type="protein sequence ID" value="SKC44066.1"/>
    <property type="molecule type" value="Genomic_DNA"/>
</dbReference>
<dbReference type="Proteomes" id="UP000190857">
    <property type="component" value="Unassembled WGS sequence"/>
</dbReference>
<dbReference type="RefSeq" id="WP_079727916.1">
    <property type="nucleotide sequence ID" value="NZ_FUZP01000001.1"/>
</dbReference>
<protein>
    <submittedName>
        <fullName evidence="8">Glycosyltransferase, GT2 family</fullName>
    </submittedName>
</protein>
<keyword evidence="3" id="KW-0328">Glycosyltransferase</keyword>
<sequence length="472" mass="50482">MSPAAPTPPPFGRTVPGNGWDLVDGVEPPARTVSVIVVHFDQQRELDRTLAALARHTLAPELVEIIVVDDGSPVPPVVPEGVTLLVQEDQGFRAAAARNLGAAHASGDILCFLDADTSPEPHYLERMVQLPSLLPETVVAGHRLHADFGDTPVSEPVEQAGPAREVPEPAWLRDEYRRTGNLLDADDRSYRHIIGAVFACTAWFFAETGGFDETFSHYGGEDWEWAHRAWLAGGIFAHEPDAVAWHDGADWAGRDENDRRRRDAENAEAMLLSGVIAVDGSRPRALLTAIPDVVVVLRSAPSAAAAFVCVDSVLALLPQARVVVPAEVSSVFAGDPRVVAPGEAPIGRLRIELDECVRVELARPGDSAEEAHAAGHGESADRDNSSGDEAPAEGTRASDGSLDLLGGLREASTPGILAVHLGSTVRVICERSVRRLERWGADAHVRDLLVEARDIHPIAADVRVAGYLGGWG</sequence>
<feature type="region of interest" description="Disordered" evidence="5">
    <location>
        <begin position="365"/>
        <end position="403"/>
    </location>
</feature>
<evidence type="ECO:0000259" key="6">
    <source>
        <dbReference type="Pfam" id="PF00535"/>
    </source>
</evidence>
<feature type="domain" description="Galactosyltransferase C-terminal" evidence="7">
    <location>
        <begin position="189"/>
        <end position="234"/>
    </location>
</feature>
<evidence type="ECO:0000256" key="3">
    <source>
        <dbReference type="ARBA" id="ARBA00022676"/>
    </source>
</evidence>
<dbReference type="Pfam" id="PF02709">
    <property type="entry name" value="Glyco_transf_7C"/>
    <property type="match status" value="1"/>
</dbReference>
<evidence type="ECO:0000256" key="5">
    <source>
        <dbReference type="SAM" id="MobiDB-lite"/>
    </source>
</evidence>
<dbReference type="SUPFAM" id="SSF53448">
    <property type="entry name" value="Nucleotide-diphospho-sugar transferases"/>
    <property type="match status" value="1"/>
</dbReference>
<dbReference type="PANTHER" id="PTHR43179:SF12">
    <property type="entry name" value="GALACTOFURANOSYLTRANSFERASE GLFT2"/>
    <property type="match status" value="1"/>
</dbReference>
<feature type="compositionally biased region" description="Basic and acidic residues" evidence="5">
    <location>
        <begin position="369"/>
        <end position="385"/>
    </location>
</feature>
<dbReference type="InterPro" id="IPR001173">
    <property type="entry name" value="Glyco_trans_2-like"/>
</dbReference>
<dbReference type="PANTHER" id="PTHR43179">
    <property type="entry name" value="RHAMNOSYLTRANSFERASE WBBL"/>
    <property type="match status" value="1"/>
</dbReference>
<dbReference type="Pfam" id="PF00535">
    <property type="entry name" value="Glycos_transf_2"/>
    <property type="match status" value="1"/>
</dbReference>
<dbReference type="GO" id="GO:0016757">
    <property type="term" value="F:glycosyltransferase activity"/>
    <property type="evidence" value="ECO:0007669"/>
    <property type="project" value="UniProtKB-KW"/>
</dbReference>
<evidence type="ECO:0000259" key="7">
    <source>
        <dbReference type="Pfam" id="PF02709"/>
    </source>
</evidence>
<dbReference type="AlphaFoldDB" id="A0A1T5IXZ1"/>
<evidence type="ECO:0000313" key="8">
    <source>
        <dbReference type="EMBL" id="SKC44066.1"/>
    </source>
</evidence>
<evidence type="ECO:0000313" key="9">
    <source>
        <dbReference type="Proteomes" id="UP000190857"/>
    </source>
</evidence>
<name>A0A1T5IXZ1_9MICO</name>
<organism evidence="8 9">
    <name type="scientific">Okibacterium fritillariae</name>
    <dbReference type="NCBI Taxonomy" id="123320"/>
    <lineage>
        <taxon>Bacteria</taxon>
        <taxon>Bacillati</taxon>
        <taxon>Actinomycetota</taxon>
        <taxon>Actinomycetes</taxon>
        <taxon>Micrococcales</taxon>
        <taxon>Microbacteriaceae</taxon>
        <taxon>Okibacterium</taxon>
    </lineage>
</organism>
<gene>
    <name evidence="8" type="ORF">SAMN06309945_0986</name>
</gene>
<dbReference type="Gene3D" id="3.90.550.10">
    <property type="entry name" value="Spore Coat Polysaccharide Biosynthesis Protein SpsA, Chain A"/>
    <property type="match status" value="1"/>
</dbReference>
<comment type="pathway">
    <text evidence="1">Cell wall biogenesis; cell wall polysaccharide biosynthesis.</text>
</comment>
<reference evidence="8 9" key="1">
    <citation type="submission" date="2017-02" db="EMBL/GenBank/DDBJ databases">
        <authorList>
            <person name="Peterson S.W."/>
        </authorList>
    </citation>
    <scope>NUCLEOTIDE SEQUENCE [LARGE SCALE GENOMIC DNA]</scope>
    <source>
        <strain evidence="8 9">VKM Ac-2059</strain>
    </source>
</reference>
<feature type="domain" description="Glycosyltransferase 2-like" evidence="6">
    <location>
        <begin position="34"/>
        <end position="151"/>
    </location>
</feature>
<evidence type="ECO:0000256" key="2">
    <source>
        <dbReference type="ARBA" id="ARBA00006739"/>
    </source>
</evidence>
<evidence type="ECO:0000256" key="4">
    <source>
        <dbReference type="ARBA" id="ARBA00022679"/>
    </source>
</evidence>
<accession>A0A1T5IXZ1</accession>
<keyword evidence="9" id="KW-1185">Reference proteome</keyword>